<sequence length="175" mass="19186">MARIERASSTQPVTVERAQLVDPSAFRFSFAGAEAFKEIGGVLSELSKRKRDADDSLAINAAGESRELAKLQMKQFMLNNPEPATWSEGMNKILADQGKVYNQQKFSTQARADEDIEQQAFINELGANVEIATTTQTIENDITVSGKNLIDKIANDDGTPTAAADIKKQMDLYQA</sequence>
<name>A0A0F8XHK9_9ZZZZ</name>
<organism evidence="1">
    <name type="scientific">marine sediment metagenome</name>
    <dbReference type="NCBI Taxonomy" id="412755"/>
    <lineage>
        <taxon>unclassified sequences</taxon>
        <taxon>metagenomes</taxon>
        <taxon>ecological metagenomes</taxon>
    </lineage>
</organism>
<dbReference type="EMBL" id="LAZR01062947">
    <property type="protein sequence ID" value="KKK60485.1"/>
    <property type="molecule type" value="Genomic_DNA"/>
</dbReference>
<proteinExistence type="predicted"/>
<dbReference type="AlphaFoldDB" id="A0A0F8XHK9"/>
<gene>
    <name evidence="1" type="ORF">LCGC14_3023900</name>
</gene>
<accession>A0A0F8XHK9</accession>
<reference evidence="1" key="1">
    <citation type="journal article" date="2015" name="Nature">
        <title>Complex archaea that bridge the gap between prokaryotes and eukaryotes.</title>
        <authorList>
            <person name="Spang A."/>
            <person name="Saw J.H."/>
            <person name="Jorgensen S.L."/>
            <person name="Zaremba-Niedzwiedzka K."/>
            <person name="Martijn J."/>
            <person name="Lind A.E."/>
            <person name="van Eijk R."/>
            <person name="Schleper C."/>
            <person name="Guy L."/>
            <person name="Ettema T.J."/>
        </authorList>
    </citation>
    <scope>NUCLEOTIDE SEQUENCE</scope>
</reference>
<comment type="caution">
    <text evidence="1">The sequence shown here is derived from an EMBL/GenBank/DDBJ whole genome shotgun (WGS) entry which is preliminary data.</text>
</comment>
<feature type="non-terminal residue" evidence="1">
    <location>
        <position position="175"/>
    </location>
</feature>
<evidence type="ECO:0000313" key="1">
    <source>
        <dbReference type="EMBL" id="KKK60485.1"/>
    </source>
</evidence>
<protein>
    <submittedName>
        <fullName evidence="1">Uncharacterized protein</fullName>
    </submittedName>
</protein>